<protein>
    <submittedName>
        <fullName evidence="3">Methyltransferase domain-containing protein</fullName>
    </submittedName>
</protein>
<comment type="caution">
    <text evidence="3">The sequence shown here is derived from an EMBL/GenBank/DDBJ whole genome shotgun (WGS) entry which is preliminary data.</text>
</comment>
<dbReference type="RefSeq" id="WP_381480650.1">
    <property type="nucleotide sequence ID" value="NZ_JBHTLT010000047.1"/>
</dbReference>
<dbReference type="Pfam" id="PF03848">
    <property type="entry name" value="TehB"/>
    <property type="match status" value="1"/>
</dbReference>
<dbReference type="Gene3D" id="3.40.50.150">
    <property type="entry name" value="Vaccinia Virus protein VP39"/>
    <property type="match status" value="1"/>
</dbReference>
<evidence type="ECO:0000313" key="3">
    <source>
        <dbReference type="EMBL" id="MFD1205471.1"/>
    </source>
</evidence>
<dbReference type="PANTHER" id="PTHR43861:SF3">
    <property type="entry name" value="PUTATIVE (AFU_ORTHOLOGUE AFUA_2G14390)-RELATED"/>
    <property type="match status" value="1"/>
</dbReference>
<accession>A0ABW3TXH2</accession>
<gene>
    <name evidence="3" type="ORF">ACFQ38_10210</name>
</gene>
<keyword evidence="4" id="KW-1185">Reference proteome</keyword>
<evidence type="ECO:0000256" key="1">
    <source>
        <dbReference type="ARBA" id="ARBA00022679"/>
    </source>
</evidence>
<proteinExistence type="predicted"/>
<dbReference type="GO" id="GO:0032259">
    <property type="term" value="P:methylation"/>
    <property type="evidence" value="ECO:0007669"/>
    <property type="project" value="UniProtKB-KW"/>
</dbReference>
<dbReference type="GO" id="GO:0008168">
    <property type="term" value="F:methyltransferase activity"/>
    <property type="evidence" value="ECO:0007669"/>
    <property type="project" value="UniProtKB-KW"/>
</dbReference>
<evidence type="ECO:0000259" key="2">
    <source>
        <dbReference type="Pfam" id="PF03848"/>
    </source>
</evidence>
<keyword evidence="3" id="KW-0489">Methyltransferase</keyword>
<dbReference type="Proteomes" id="UP001597231">
    <property type="component" value="Unassembled WGS sequence"/>
</dbReference>
<dbReference type="SUPFAM" id="SSF53335">
    <property type="entry name" value="S-adenosyl-L-methionine-dependent methyltransferases"/>
    <property type="match status" value="1"/>
</dbReference>
<dbReference type="EMBL" id="JBHTLT010000047">
    <property type="protein sequence ID" value="MFD1205471.1"/>
    <property type="molecule type" value="Genomic_DNA"/>
</dbReference>
<reference evidence="4" key="1">
    <citation type="journal article" date="2019" name="Int. J. Syst. Evol. Microbiol.">
        <title>The Global Catalogue of Microorganisms (GCM) 10K type strain sequencing project: providing services to taxonomists for standard genome sequencing and annotation.</title>
        <authorList>
            <consortium name="The Broad Institute Genomics Platform"/>
            <consortium name="The Broad Institute Genome Sequencing Center for Infectious Disease"/>
            <person name="Wu L."/>
            <person name="Ma J."/>
        </authorList>
    </citation>
    <scope>NUCLEOTIDE SEQUENCE [LARGE SCALE GENOMIC DNA]</scope>
    <source>
        <strain evidence="4">CCUG 53915</strain>
    </source>
</reference>
<name>A0ABW3TXH2_9BACL</name>
<organism evidence="3 4">
    <name type="scientific">Sporosarcina contaminans</name>
    <dbReference type="NCBI Taxonomy" id="633403"/>
    <lineage>
        <taxon>Bacteria</taxon>
        <taxon>Bacillati</taxon>
        <taxon>Bacillota</taxon>
        <taxon>Bacilli</taxon>
        <taxon>Bacillales</taxon>
        <taxon>Caryophanaceae</taxon>
        <taxon>Sporosarcina</taxon>
    </lineage>
</organism>
<keyword evidence="1" id="KW-0808">Transferase</keyword>
<evidence type="ECO:0000313" key="4">
    <source>
        <dbReference type="Proteomes" id="UP001597231"/>
    </source>
</evidence>
<sequence>MTNSWHERFSAEEYVYGKEPNAFVVEAAKDLPKGKVLCIAEGEGRNAVYLSSLGHDVTAWDYAQAGLDKTQQLANEKGVTVETELHDLADVEWKSEQWDAIVHIFGHLPPDVMERTMAGVQQSLKVGGFYVSELYTKEQLRYGTGGPRDAAMLANPANILQKFNGYFIKHFYVGEVTRKEGQLHTGQAHVVQSIFQKREEA</sequence>
<dbReference type="InterPro" id="IPR015985">
    <property type="entry name" value="TehB-like_dom"/>
</dbReference>
<dbReference type="PANTHER" id="PTHR43861">
    <property type="entry name" value="TRANS-ACONITATE 2-METHYLTRANSFERASE-RELATED"/>
    <property type="match status" value="1"/>
</dbReference>
<dbReference type="InterPro" id="IPR029063">
    <property type="entry name" value="SAM-dependent_MTases_sf"/>
</dbReference>
<feature type="domain" description="Tellurite resistance methyltransferase TehB-like" evidence="2">
    <location>
        <begin position="22"/>
        <end position="130"/>
    </location>
</feature>